<protein>
    <submittedName>
        <fullName evidence="1">Uncharacterized protein</fullName>
    </submittedName>
</protein>
<dbReference type="EMBL" id="JAFIQS020000005">
    <property type="protein sequence ID" value="KAH9481350.1"/>
    <property type="molecule type" value="Genomic_DNA"/>
</dbReference>
<evidence type="ECO:0000313" key="1">
    <source>
        <dbReference type="EMBL" id="KAH9481350.1"/>
    </source>
</evidence>
<sequence length="286" mass="32568">MLVQDVPFRYYPLQAYGLSDPWKISHHSRSQIHFCEGKKQALFFAWIQETSYLKGIRCIPFTTSPFSVLKLIDTAAGRTLTLGPDSLYVKSSRIYDRHASPTSYASVKIDRFQAAAIARSHNRPLPRVFNNGMKDHDVSLIDNGNEVIDFGNPFKRLNGTFMTNNESNITIGLFEAYLWHILGSYENVKKLESLGSLASDEDSRIHEMTAKEMAKRKQALQDEKDRLLNFMKTRNISPTKENVRQRTSKLGVWSKYKTSPETRRTSGTATQEQPTTQPSQKKSGNP</sequence>
<keyword evidence="2" id="KW-1185">Reference proteome</keyword>
<name>A0ACB8H0T4_PSICU</name>
<evidence type="ECO:0000313" key="2">
    <source>
        <dbReference type="Proteomes" id="UP000664032"/>
    </source>
</evidence>
<proteinExistence type="predicted"/>
<dbReference type="Proteomes" id="UP000664032">
    <property type="component" value="Unassembled WGS sequence"/>
</dbReference>
<comment type="caution">
    <text evidence="1">The sequence shown here is derived from an EMBL/GenBank/DDBJ whole genome shotgun (WGS) entry which is preliminary data.</text>
</comment>
<reference evidence="1" key="1">
    <citation type="submission" date="2021-10" db="EMBL/GenBank/DDBJ databases">
        <title>Psilocybe cubensis genome.</title>
        <authorList>
            <person name="Mckernan K.J."/>
            <person name="Crawford S."/>
            <person name="Trippe A."/>
            <person name="Kane L.T."/>
            <person name="Mclaughlin S."/>
        </authorList>
    </citation>
    <scope>NUCLEOTIDE SEQUENCE</scope>
    <source>
        <strain evidence="1">MGC-MH-2018</strain>
    </source>
</reference>
<gene>
    <name evidence="1" type="ORF">JR316_0005875</name>
</gene>
<organism evidence="1 2">
    <name type="scientific">Psilocybe cubensis</name>
    <name type="common">Psychedelic mushroom</name>
    <name type="synonym">Stropharia cubensis</name>
    <dbReference type="NCBI Taxonomy" id="181762"/>
    <lineage>
        <taxon>Eukaryota</taxon>
        <taxon>Fungi</taxon>
        <taxon>Dikarya</taxon>
        <taxon>Basidiomycota</taxon>
        <taxon>Agaricomycotina</taxon>
        <taxon>Agaricomycetes</taxon>
        <taxon>Agaricomycetidae</taxon>
        <taxon>Agaricales</taxon>
        <taxon>Agaricineae</taxon>
        <taxon>Strophariaceae</taxon>
        <taxon>Psilocybe</taxon>
    </lineage>
</organism>
<accession>A0ACB8H0T4</accession>